<proteinExistence type="predicted"/>
<name>W3XNW9_PESFW</name>
<keyword evidence="1" id="KW-0812">Transmembrane</keyword>
<dbReference type="OrthoDB" id="3436860at2759"/>
<dbReference type="STRING" id="1229662.W3XNW9"/>
<feature type="transmembrane region" description="Helical" evidence="1">
    <location>
        <begin position="12"/>
        <end position="34"/>
    </location>
</feature>
<keyword evidence="1" id="KW-1133">Transmembrane helix</keyword>
<sequence>MAFLLNPRYILAVHMVQLFLVITVIVLAVARIFIKGGQLRRNDTMALSMGAKSLGFLAYELITEHWHRARRWASLKANTILNCLEILFWAAIAFLAIQTNVNSCLGTSCTINWVIVVLAIITSIVSAYAAAIFYIEFRKSRQPVLTSEVMMSDSMVPLDQHRGSYKSVDTV</sequence>
<dbReference type="AlphaFoldDB" id="W3XNW9"/>
<evidence type="ECO:0000313" key="3">
    <source>
        <dbReference type="Proteomes" id="UP000030651"/>
    </source>
</evidence>
<evidence type="ECO:0000256" key="1">
    <source>
        <dbReference type="SAM" id="Phobius"/>
    </source>
</evidence>
<dbReference type="EMBL" id="KI912109">
    <property type="protein sequence ID" value="ETS86971.1"/>
    <property type="molecule type" value="Genomic_DNA"/>
</dbReference>
<keyword evidence="1" id="KW-0472">Membrane</keyword>
<keyword evidence="3" id="KW-1185">Reference proteome</keyword>
<dbReference type="KEGG" id="pfy:PFICI_00799"/>
<dbReference type="OMA" id="APGCILG"/>
<feature type="transmembrane region" description="Helical" evidence="1">
    <location>
        <begin position="80"/>
        <end position="99"/>
    </location>
</feature>
<dbReference type="GeneID" id="19265812"/>
<dbReference type="eggNOG" id="ENOG502S9R5">
    <property type="taxonomic scope" value="Eukaryota"/>
</dbReference>
<gene>
    <name evidence="2" type="ORF">PFICI_00799</name>
</gene>
<dbReference type="Proteomes" id="UP000030651">
    <property type="component" value="Unassembled WGS sequence"/>
</dbReference>
<accession>W3XNW9</accession>
<evidence type="ECO:0000313" key="2">
    <source>
        <dbReference type="EMBL" id="ETS86971.1"/>
    </source>
</evidence>
<dbReference type="HOGENOM" id="CLU_102612_0_0_1"/>
<organism evidence="2 3">
    <name type="scientific">Pestalotiopsis fici (strain W106-1 / CGMCC3.15140)</name>
    <dbReference type="NCBI Taxonomy" id="1229662"/>
    <lineage>
        <taxon>Eukaryota</taxon>
        <taxon>Fungi</taxon>
        <taxon>Dikarya</taxon>
        <taxon>Ascomycota</taxon>
        <taxon>Pezizomycotina</taxon>
        <taxon>Sordariomycetes</taxon>
        <taxon>Xylariomycetidae</taxon>
        <taxon>Amphisphaeriales</taxon>
        <taxon>Sporocadaceae</taxon>
        <taxon>Pestalotiopsis</taxon>
    </lineage>
</organism>
<feature type="transmembrane region" description="Helical" evidence="1">
    <location>
        <begin position="111"/>
        <end position="135"/>
    </location>
</feature>
<reference evidence="3" key="1">
    <citation type="journal article" date="2015" name="BMC Genomics">
        <title>Genomic and transcriptomic analysis of the endophytic fungus Pestalotiopsis fici reveals its lifestyle and high potential for synthesis of natural products.</title>
        <authorList>
            <person name="Wang X."/>
            <person name="Zhang X."/>
            <person name="Liu L."/>
            <person name="Xiang M."/>
            <person name="Wang W."/>
            <person name="Sun X."/>
            <person name="Che Y."/>
            <person name="Guo L."/>
            <person name="Liu G."/>
            <person name="Guo L."/>
            <person name="Wang C."/>
            <person name="Yin W.B."/>
            <person name="Stadler M."/>
            <person name="Zhang X."/>
            <person name="Liu X."/>
        </authorList>
    </citation>
    <scope>NUCLEOTIDE SEQUENCE [LARGE SCALE GENOMIC DNA]</scope>
    <source>
        <strain evidence="3">W106-1 / CGMCC3.15140</strain>
    </source>
</reference>
<dbReference type="InParanoid" id="W3XNW9"/>
<protein>
    <recommendedName>
        <fullName evidence="4">MARVEL domain-containing protein</fullName>
    </recommendedName>
</protein>
<evidence type="ECO:0008006" key="4">
    <source>
        <dbReference type="Google" id="ProtNLM"/>
    </source>
</evidence>
<dbReference type="RefSeq" id="XP_007827571.1">
    <property type="nucleotide sequence ID" value="XM_007829380.1"/>
</dbReference>